<accession>A0A8H6LU22</accession>
<dbReference type="EMBL" id="JACGCI010000285">
    <property type="protein sequence ID" value="KAF6741126.1"/>
    <property type="molecule type" value="Genomic_DNA"/>
</dbReference>
<dbReference type="GO" id="GO:0003824">
    <property type="term" value="F:catalytic activity"/>
    <property type="evidence" value="ECO:0007669"/>
    <property type="project" value="InterPro"/>
</dbReference>
<sequence length="152" mass="17577">KWQKIASAMNSKRIGIMAVQETHLTLERTRNLNKKFHKQMYIINSSAPLNPSTTAGVAIVINRRLVNYRPGDLKYKELVPGRALQVNIPWKNHTATLNFLAIYAPNDEKQNEELWSDLNRQYQDYTVPERPHFVLGDFNIRAFHGRSDFGPT</sequence>
<evidence type="ECO:0000259" key="1">
    <source>
        <dbReference type="Pfam" id="PF03372"/>
    </source>
</evidence>
<evidence type="ECO:0000313" key="3">
    <source>
        <dbReference type="Proteomes" id="UP000521943"/>
    </source>
</evidence>
<dbReference type="OrthoDB" id="3264871at2759"/>
<dbReference type="SUPFAM" id="SSF56219">
    <property type="entry name" value="DNase I-like"/>
    <property type="match status" value="1"/>
</dbReference>
<organism evidence="2 3">
    <name type="scientific">Ephemerocybe angulata</name>
    <dbReference type="NCBI Taxonomy" id="980116"/>
    <lineage>
        <taxon>Eukaryota</taxon>
        <taxon>Fungi</taxon>
        <taxon>Dikarya</taxon>
        <taxon>Basidiomycota</taxon>
        <taxon>Agaricomycotina</taxon>
        <taxon>Agaricomycetes</taxon>
        <taxon>Agaricomycetidae</taxon>
        <taxon>Agaricales</taxon>
        <taxon>Agaricineae</taxon>
        <taxon>Psathyrellaceae</taxon>
        <taxon>Ephemerocybe</taxon>
    </lineage>
</organism>
<dbReference type="AlphaFoldDB" id="A0A8H6LU22"/>
<evidence type="ECO:0000313" key="2">
    <source>
        <dbReference type="EMBL" id="KAF6741126.1"/>
    </source>
</evidence>
<protein>
    <recommendedName>
        <fullName evidence="1">Endonuclease/exonuclease/phosphatase domain-containing protein</fullName>
    </recommendedName>
</protein>
<feature type="domain" description="Endonuclease/exonuclease/phosphatase" evidence="1">
    <location>
        <begin position="5"/>
        <end position="147"/>
    </location>
</feature>
<name>A0A8H6LU22_9AGAR</name>
<dbReference type="InterPro" id="IPR036691">
    <property type="entry name" value="Endo/exonu/phosph_ase_sf"/>
</dbReference>
<reference evidence="2 3" key="1">
    <citation type="submission" date="2020-07" db="EMBL/GenBank/DDBJ databases">
        <title>Comparative genomics of pyrophilous fungi reveals a link between fire events and developmental genes.</title>
        <authorList>
            <consortium name="DOE Joint Genome Institute"/>
            <person name="Steindorff A.S."/>
            <person name="Carver A."/>
            <person name="Calhoun S."/>
            <person name="Stillman K."/>
            <person name="Liu H."/>
            <person name="Lipzen A."/>
            <person name="Pangilinan J."/>
            <person name="Labutti K."/>
            <person name="Bruns T.D."/>
            <person name="Grigoriev I.V."/>
        </authorList>
    </citation>
    <scope>NUCLEOTIDE SEQUENCE [LARGE SCALE GENOMIC DNA]</scope>
    <source>
        <strain evidence="2 3">CBS 144469</strain>
    </source>
</reference>
<proteinExistence type="predicted"/>
<dbReference type="Proteomes" id="UP000521943">
    <property type="component" value="Unassembled WGS sequence"/>
</dbReference>
<dbReference type="InterPro" id="IPR005135">
    <property type="entry name" value="Endo/exonuclease/phosphatase"/>
</dbReference>
<dbReference type="Gene3D" id="3.60.10.10">
    <property type="entry name" value="Endonuclease/exonuclease/phosphatase"/>
    <property type="match status" value="1"/>
</dbReference>
<gene>
    <name evidence="2" type="ORF">DFP72DRAFT_834963</name>
</gene>
<comment type="caution">
    <text evidence="2">The sequence shown here is derived from an EMBL/GenBank/DDBJ whole genome shotgun (WGS) entry which is preliminary data.</text>
</comment>
<dbReference type="Pfam" id="PF03372">
    <property type="entry name" value="Exo_endo_phos"/>
    <property type="match status" value="1"/>
</dbReference>
<keyword evidence="3" id="KW-1185">Reference proteome</keyword>
<feature type="non-terminal residue" evidence="2">
    <location>
        <position position="1"/>
    </location>
</feature>